<dbReference type="PRINTS" id="PR00410">
    <property type="entry name" value="PHEHYDRXLASE"/>
</dbReference>
<evidence type="ECO:0000256" key="3">
    <source>
        <dbReference type="ARBA" id="ARBA00023014"/>
    </source>
</evidence>
<dbReference type="Proteomes" id="UP000230842">
    <property type="component" value="Unassembled WGS sequence"/>
</dbReference>
<protein>
    <submittedName>
        <fullName evidence="5">Ferredoxin-NADP reductase</fullName>
    </submittedName>
</protein>
<evidence type="ECO:0000313" key="5">
    <source>
        <dbReference type="EMBL" id="PJJ58425.1"/>
    </source>
</evidence>
<dbReference type="InterPro" id="IPR017927">
    <property type="entry name" value="FAD-bd_FR_type"/>
</dbReference>
<accession>A0A0B2B647</accession>
<dbReference type="InterPro" id="IPR001709">
    <property type="entry name" value="Flavoprot_Pyr_Nucl_cyt_Rdtase"/>
</dbReference>
<keyword evidence="6" id="KW-1185">Reference proteome</keyword>
<dbReference type="Pfam" id="PF00111">
    <property type="entry name" value="Fer2"/>
    <property type="match status" value="1"/>
</dbReference>
<dbReference type="GO" id="GO:0016491">
    <property type="term" value="F:oxidoreductase activity"/>
    <property type="evidence" value="ECO:0007669"/>
    <property type="project" value="InterPro"/>
</dbReference>
<name>A0A0B2B647_9ACTN</name>
<dbReference type="Gene3D" id="3.10.20.30">
    <property type="match status" value="1"/>
</dbReference>
<dbReference type="SUPFAM" id="SSF63380">
    <property type="entry name" value="Riboflavin synthase domain-like"/>
    <property type="match status" value="1"/>
</dbReference>
<evidence type="ECO:0000259" key="4">
    <source>
        <dbReference type="PROSITE" id="PS51384"/>
    </source>
</evidence>
<dbReference type="InterPro" id="IPR036010">
    <property type="entry name" value="2Fe-2S_ferredoxin-like_sf"/>
</dbReference>
<dbReference type="EMBL" id="PGEZ01000001">
    <property type="protein sequence ID" value="PJJ58425.1"/>
    <property type="molecule type" value="Genomic_DNA"/>
</dbReference>
<sequence>MGITRKALASRPVAALASPRSVDDYLDLVHPMLTVHQVRARVVEVVRETDVATTVVLAPNGAWRGFRPGQHVEFGVEVEGRRRVRVFSVSSSAHGRRRGNGRFSVSVKAHPDGYVSQFLNQGLVPGTLVHLSQADGEFVLPDVVPDDLLLLSGGSGITPVMSMLRTLHESGHRGRVTFLHYARARSDELFSDELDELAGLDELADAGVRIVRVYTREPEPGAELTGRFDLDHLRRLGVDPNRTLTYVCGPAGLIASVRETYDALGAADRLRAEYFKVPAVDLDAADATGTLTFADSGTAADNTGATVLEQAEAAGLSPAYGCRMGVCNTCAVKKNHGAVRHVITGEISADTDETVKICVQVPVGDVDVAL</sequence>
<dbReference type="InterPro" id="IPR001041">
    <property type="entry name" value="2Fe-2S_ferredoxin-type"/>
</dbReference>
<dbReference type="CDD" id="cd06216">
    <property type="entry name" value="FNR_iron_sulfur_binding_2"/>
    <property type="match status" value="1"/>
</dbReference>
<keyword evidence="3" id="KW-0411">Iron-sulfur</keyword>
<proteinExistence type="predicted"/>
<dbReference type="Gene3D" id="2.40.30.10">
    <property type="entry name" value="Translation factors"/>
    <property type="match status" value="1"/>
</dbReference>
<dbReference type="RefSeq" id="WP_039364259.1">
    <property type="nucleotide sequence ID" value="NZ_PGEZ01000001.1"/>
</dbReference>
<dbReference type="SUPFAM" id="SSF52343">
    <property type="entry name" value="Ferredoxin reductase-like, C-terminal NADP-linked domain"/>
    <property type="match status" value="1"/>
</dbReference>
<dbReference type="AlphaFoldDB" id="A0A0B2B647"/>
<dbReference type="CDD" id="cd00207">
    <property type="entry name" value="fer2"/>
    <property type="match status" value="1"/>
</dbReference>
<evidence type="ECO:0000256" key="2">
    <source>
        <dbReference type="ARBA" id="ARBA00022714"/>
    </source>
</evidence>
<keyword evidence="2" id="KW-0479">Metal-binding</keyword>
<dbReference type="Pfam" id="PF00970">
    <property type="entry name" value="FAD_binding_6"/>
    <property type="match status" value="1"/>
</dbReference>
<evidence type="ECO:0000256" key="1">
    <source>
        <dbReference type="ARBA" id="ARBA00001974"/>
    </source>
</evidence>
<dbReference type="PROSITE" id="PS51384">
    <property type="entry name" value="FAD_FR"/>
    <property type="match status" value="1"/>
</dbReference>
<dbReference type="PANTHER" id="PTHR47354">
    <property type="entry name" value="NADH OXIDOREDUCTASE HCR"/>
    <property type="match status" value="1"/>
</dbReference>
<dbReference type="InterPro" id="IPR008333">
    <property type="entry name" value="Cbr1-like_FAD-bd_dom"/>
</dbReference>
<organism evidence="5 6">
    <name type="scientific">Mumia flava</name>
    <dbReference type="NCBI Taxonomy" id="1348852"/>
    <lineage>
        <taxon>Bacteria</taxon>
        <taxon>Bacillati</taxon>
        <taxon>Actinomycetota</taxon>
        <taxon>Actinomycetes</taxon>
        <taxon>Propionibacteriales</taxon>
        <taxon>Nocardioidaceae</taxon>
        <taxon>Mumia</taxon>
    </lineage>
</organism>
<dbReference type="InterPro" id="IPR012675">
    <property type="entry name" value="Beta-grasp_dom_sf"/>
</dbReference>
<dbReference type="InterPro" id="IPR050415">
    <property type="entry name" value="MRET"/>
</dbReference>
<feature type="domain" description="FAD-binding FR-type" evidence="4">
    <location>
        <begin position="35"/>
        <end position="141"/>
    </location>
</feature>
<keyword evidence="2" id="KW-0001">2Fe-2S</keyword>
<dbReference type="Pfam" id="PF00175">
    <property type="entry name" value="NAD_binding_1"/>
    <property type="match status" value="1"/>
</dbReference>
<comment type="caution">
    <text evidence="5">The sequence shown here is derived from an EMBL/GenBank/DDBJ whole genome shotgun (WGS) entry which is preliminary data.</text>
</comment>
<dbReference type="InterPro" id="IPR001433">
    <property type="entry name" value="OxRdtase_FAD/NAD-bd"/>
</dbReference>
<gene>
    <name evidence="5" type="ORF">CLV56_2676</name>
</gene>
<dbReference type="Gene3D" id="3.40.50.80">
    <property type="entry name" value="Nucleotide-binding domain of ferredoxin-NADP reductase (FNR) module"/>
    <property type="match status" value="1"/>
</dbReference>
<dbReference type="InterPro" id="IPR017938">
    <property type="entry name" value="Riboflavin_synthase-like_b-brl"/>
</dbReference>
<evidence type="ECO:0000313" key="6">
    <source>
        <dbReference type="Proteomes" id="UP000230842"/>
    </source>
</evidence>
<dbReference type="GO" id="GO:0051537">
    <property type="term" value="F:2 iron, 2 sulfur cluster binding"/>
    <property type="evidence" value="ECO:0007669"/>
    <property type="project" value="UniProtKB-KW"/>
</dbReference>
<dbReference type="SUPFAM" id="SSF54292">
    <property type="entry name" value="2Fe-2S ferredoxin-like"/>
    <property type="match status" value="1"/>
</dbReference>
<comment type="cofactor">
    <cofactor evidence="1">
        <name>FAD</name>
        <dbReference type="ChEBI" id="CHEBI:57692"/>
    </cofactor>
</comment>
<reference evidence="5 6" key="1">
    <citation type="submission" date="2017-11" db="EMBL/GenBank/DDBJ databases">
        <title>Genomic Encyclopedia of Archaeal and Bacterial Type Strains, Phase II (KMG-II): From Individual Species to Whole Genera.</title>
        <authorList>
            <person name="Goeker M."/>
        </authorList>
    </citation>
    <scope>NUCLEOTIDE SEQUENCE [LARGE SCALE GENOMIC DNA]</scope>
    <source>
        <strain evidence="5 6">DSM 27763</strain>
    </source>
</reference>
<dbReference type="PRINTS" id="PR00371">
    <property type="entry name" value="FPNCR"/>
</dbReference>
<dbReference type="PANTHER" id="PTHR47354:SF3">
    <property type="entry name" value="OXIDOREDUCTASE-RELATED"/>
    <property type="match status" value="1"/>
</dbReference>
<dbReference type="InterPro" id="IPR039261">
    <property type="entry name" value="FNR_nucleotide-bd"/>
</dbReference>
<keyword evidence="2" id="KW-0408">Iron</keyword>